<dbReference type="EMBL" id="JAQOUE010000001">
    <property type="protein sequence ID" value="MDT7041154.1"/>
    <property type="molecule type" value="Genomic_DNA"/>
</dbReference>
<feature type="transmembrane region" description="Helical" evidence="4">
    <location>
        <begin position="12"/>
        <end position="34"/>
    </location>
</feature>
<dbReference type="InterPro" id="IPR052528">
    <property type="entry name" value="Sugar_transport-like"/>
</dbReference>
<feature type="transmembrane region" description="Helical" evidence="4">
    <location>
        <begin position="71"/>
        <end position="93"/>
    </location>
</feature>
<feature type="transmembrane region" description="Helical" evidence="4">
    <location>
        <begin position="167"/>
        <end position="190"/>
    </location>
</feature>
<dbReference type="PANTHER" id="PTHR23526:SF2">
    <property type="entry name" value="MAJOR FACILITATOR SUPERFAMILY (MFS) PROFILE DOMAIN-CONTAINING PROTEIN"/>
    <property type="match status" value="1"/>
</dbReference>
<feature type="transmembrane region" description="Helical" evidence="4">
    <location>
        <begin position="386"/>
        <end position="405"/>
    </location>
</feature>
<sequence>MKRGQRYGLRDAFFYALSQGGGESYLSAFALIFHASPFQIGLLSAIPQTLGVWAQFLSVWLLNRLQARRPVILTGMVAQMCMWGPLLALPWVFPEIGAWLVIGCAVAYFTMGHLVIPAWNSLMTDLVHSHQWGSYFSRRARVMTMTQFLALVGGGVLLHWVEGLGRPLIGFGILFFFAAAARAASALSLARVDESVVPALPKLDISLLPSKQWIHSQNFGKFLLFSGSLHAAVLIAGPYFVIYLLQDLHWSYLEYTFWLASGVLGQILTFPLWGRLSDQYGTKALIRWCGIFVPFLPMLYLFHTGVPYLVAINFFGGVLWSGMALGLQNFVFHAVPREDRAMGVAVYNTANALGWFIGAMAGSWLAVTLPSQAVVPILQISLTTSLPLVFLVSGFLRAIVIGGLLRGFTEPQASKLQQAA</sequence>
<proteinExistence type="predicted"/>
<feature type="transmembrane region" description="Helical" evidence="4">
    <location>
        <begin position="344"/>
        <end position="366"/>
    </location>
</feature>
<evidence type="ECO:0000313" key="6">
    <source>
        <dbReference type="EMBL" id="MDT7041154.1"/>
    </source>
</evidence>
<accession>A0ABU3K459</accession>
<feature type="transmembrane region" description="Helical" evidence="4">
    <location>
        <begin position="140"/>
        <end position="161"/>
    </location>
</feature>
<dbReference type="SUPFAM" id="SSF103473">
    <property type="entry name" value="MFS general substrate transporter"/>
    <property type="match status" value="1"/>
</dbReference>
<evidence type="ECO:0000259" key="5">
    <source>
        <dbReference type="PROSITE" id="PS50850"/>
    </source>
</evidence>
<evidence type="ECO:0000256" key="4">
    <source>
        <dbReference type="SAM" id="Phobius"/>
    </source>
</evidence>
<keyword evidence="7" id="KW-1185">Reference proteome</keyword>
<organism evidence="6 7">
    <name type="scientific">Candidatus Nitronereus thalassa</name>
    <dbReference type="NCBI Taxonomy" id="3020898"/>
    <lineage>
        <taxon>Bacteria</taxon>
        <taxon>Pseudomonadati</taxon>
        <taxon>Nitrospirota</taxon>
        <taxon>Nitrospiria</taxon>
        <taxon>Nitrospirales</taxon>
        <taxon>Nitrospiraceae</taxon>
        <taxon>Candidatus Nitronereus</taxon>
    </lineage>
</organism>
<dbReference type="Proteomes" id="UP001250932">
    <property type="component" value="Unassembled WGS sequence"/>
</dbReference>
<dbReference type="InterPro" id="IPR020846">
    <property type="entry name" value="MFS_dom"/>
</dbReference>
<feature type="transmembrane region" description="Helical" evidence="4">
    <location>
        <begin position="40"/>
        <end position="62"/>
    </location>
</feature>
<feature type="domain" description="Major facilitator superfamily (MFS) profile" evidence="5">
    <location>
        <begin position="179"/>
        <end position="420"/>
    </location>
</feature>
<dbReference type="Pfam" id="PF07690">
    <property type="entry name" value="MFS_1"/>
    <property type="match status" value="1"/>
</dbReference>
<evidence type="ECO:0000256" key="1">
    <source>
        <dbReference type="ARBA" id="ARBA00022692"/>
    </source>
</evidence>
<comment type="caution">
    <text evidence="6">The sequence shown here is derived from an EMBL/GenBank/DDBJ whole genome shotgun (WGS) entry which is preliminary data.</text>
</comment>
<gene>
    <name evidence="6" type="ORF">PPG34_02250</name>
</gene>
<feature type="transmembrane region" description="Helical" evidence="4">
    <location>
        <begin position="222"/>
        <end position="243"/>
    </location>
</feature>
<dbReference type="RefSeq" id="WP_313831512.1">
    <property type="nucleotide sequence ID" value="NZ_JAQOUE010000001.1"/>
</dbReference>
<dbReference type="PROSITE" id="PS50850">
    <property type="entry name" value="MFS"/>
    <property type="match status" value="1"/>
</dbReference>
<evidence type="ECO:0000256" key="3">
    <source>
        <dbReference type="ARBA" id="ARBA00023136"/>
    </source>
</evidence>
<evidence type="ECO:0000313" key="7">
    <source>
        <dbReference type="Proteomes" id="UP001250932"/>
    </source>
</evidence>
<dbReference type="InterPro" id="IPR011701">
    <property type="entry name" value="MFS"/>
</dbReference>
<reference evidence="6 7" key="1">
    <citation type="journal article" date="2023" name="ISME J.">
        <title>Cultivation and genomic characterization of novel and ubiquitous marine nitrite-oxidizing bacteria from the Nitrospirales.</title>
        <authorList>
            <person name="Mueller A.J."/>
            <person name="Daebeler A."/>
            <person name="Herbold C.W."/>
            <person name="Kirkegaard R.H."/>
            <person name="Daims H."/>
        </authorList>
    </citation>
    <scope>NUCLEOTIDE SEQUENCE [LARGE SCALE GENOMIC DNA]</scope>
    <source>
        <strain evidence="6 7">EB</strain>
    </source>
</reference>
<dbReference type="PANTHER" id="PTHR23526">
    <property type="entry name" value="INTEGRAL MEMBRANE TRANSPORT PROTEIN-RELATED"/>
    <property type="match status" value="1"/>
</dbReference>
<feature type="transmembrane region" description="Helical" evidence="4">
    <location>
        <begin position="99"/>
        <end position="119"/>
    </location>
</feature>
<dbReference type="InterPro" id="IPR036259">
    <property type="entry name" value="MFS_trans_sf"/>
</dbReference>
<evidence type="ECO:0000256" key="2">
    <source>
        <dbReference type="ARBA" id="ARBA00022989"/>
    </source>
</evidence>
<name>A0ABU3K459_9BACT</name>
<feature type="transmembrane region" description="Helical" evidence="4">
    <location>
        <begin position="255"/>
        <end position="273"/>
    </location>
</feature>
<feature type="transmembrane region" description="Helical" evidence="4">
    <location>
        <begin position="285"/>
        <end position="302"/>
    </location>
</feature>
<feature type="transmembrane region" description="Helical" evidence="4">
    <location>
        <begin position="308"/>
        <end position="332"/>
    </location>
</feature>
<keyword evidence="1 4" id="KW-0812">Transmembrane</keyword>
<keyword evidence="2 4" id="KW-1133">Transmembrane helix</keyword>
<keyword evidence="3 4" id="KW-0472">Membrane</keyword>
<protein>
    <submittedName>
        <fullName evidence="6">MFS transporter</fullName>
    </submittedName>
</protein>
<dbReference type="Gene3D" id="1.20.1250.20">
    <property type="entry name" value="MFS general substrate transporter like domains"/>
    <property type="match status" value="2"/>
</dbReference>